<comment type="subunit">
    <text evidence="5 6">The basal body constitutes a major portion of the flagellar organelle and consists of four rings (L,P,S, and M) mounted on a central rod. The rod consists of about 26 subunits of FlgG in the distal portion, and FlgB, FlgC and FlgF are thought to build up the proximal portion of the rod with about 6 subunits each.</text>
</comment>
<evidence type="ECO:0000256" key="6">
    <source>
        <dbReference type="RuleBase" id="RU362062"/>
    </source>
</evidence>
<protein>
    <recommendedName>
        <fullName evidence="3 6">Flagellar basal-body rod protein FlgC</fullName>
    </recommendedName>
</protein>
<dbReference type="KEGG" id="hbs:IPV69_00580"/>
<dbReference type="Proteomes" id="UP000593765">
    <property type="component" value="Chromosome"/>
</dbReference>
<dbReference type="InterPro" id="IPR006299">
    <property type="entry name" value="FlgC"/>
</dbReference>
<feature type="domain" description="Flagellar basal body rod protein N-terminal" evidence="8">
    <location>
        <begin position="5"/>
        <end position="33"/>
    </location>
</feature>
<reference evidence="10 11" key="1">
    <citation type="submission" date="2020-10" db="EMBL/GenBank/DDBJ databases">
        <title>Wide distribution of Phycisphaera-like planctomycetes from WD2101 soil group in peatlands and genome analysis of the first cultivated representative.</title>
        <authorList>
            <person name="Dedysh S.N."/>
            <person name="Beletsky A.V."/>
            <person name="Ivanova A."/>
            <person name="Kulichevskaya I.S."/>
            <person name="Suzina N.E."/>
            <person name="Philippov D.A."/>
            <person name="Rakitin A.L."/>
            <person name="Mardanov A.V."/>
            <person name="Ravin N.V."/>
        </authorList>
    </citation>
    <scope>NUCLEOTIDE SEQUENCE [LARGE SCALE GENOMIC DNA]</scope>
    <source>
        <strain evidence="10 11">M1803</strain>
    </source>
</reference>
<keyword evidence="10" id="KW-0282">Flagellum</keyword>
<dbReference type="Pfam" id="PF06429">
    <property type="entry name" value="Flg_bbr_C"/>
    <property type="match status" value="1"/>
</dbReference>
<evidence type="ECO:0000256" key="7">
    <source>
        <dbReference type="SAM" id="MobiDB-lite"/>
    </source>
</evidence>
<keyword evidence="11" id="KW-1185">Reference proteome</keyword>
<evidence type="ECO:0000313" key="10">
    <source>
        <dbReference type="EMBL" id="QOV89904.1"/>
    </source>
</evidence>
<keyword evidence="10" id="KW-0966">Cell projection</keyword>
<dbReference type="RefSeq" id="WP_206292965.1">
    <property type="nucleotide sequence ID" value="NZ_CP063458.1"/>
</dbReference>
<dbReference type="PANTHER" id="PTHR30435">
    <property type="entry name" value="FLAGELLAR PROTEIN"/>
    <property type="match status" value="1"/>
</dbReference>
<dbReference type="Pfam" id="PF00460">
    <property type="entry name" value="Flg_bb_rod"/>
    <property type="match status" value="1"/>
</dbReference>
<feature type="domain" description="Flagellar basal-body/hook protein C-terminal" evidence="9">
    <location>
        <begin position="89"/>
        <end position="133"/>
    </location>
</feature>
<evidence type="ECO:0000256" key="4">
    <source>
        <dbReference type="ARBA" id="ARBA00023143"/>
    </source>
</evidence>
<gene>
    <name evidence="10" type="primary">flgC</name>
    <name evidence="10" type="ORF">IPV69_00580</name>
</gene>
<comment type="subcellular location">
    <subcellularLocation>
        <location evidence="1 6">Bacterial flagellum basal body</location>
    </subcellularLocation>
</comment>
<dbReference type="NCBIfam" id="TIGR01395">
    <property type="entry name" value="FlgC"/>
    <property type="match status" value="1"/>
</dbReference>
<dbReference type="GO" id="GO:0030694">
    <property type="term" value="C:bacterial-type flagellum basal body, rod"/>
    <property type="evidence" value="ECO:0007669"/>
    <property type="project" value="UniProtKB-UniRule"/>
</dbReference>
<comment type="similarity">
    <text evidence="2">Belongs to the flagella basal body rod proteins family.</text>
</comment>
<proteinExistence type="inferred from homology"/>
<name>A0A7M2WX33_9BACT</name>
<evidence type="ECO:0000313" key="11">
    <source>
        <dbReference type="Proteomes" id="UP000593765"/>
    </source>
</evidence>
<dbReference type="GO" id="GO:0071978">
    <property type="term" value="P:bacterial-type flagellum-dependent swarming motility"/>
    <property type="evidence" value="ECO:0007669"/>
    <property type="project" value="TreeGrafter"/>
</dbReference>
<evidence type="ECO:0000256" key="5">
    <source>
        <dbReference type="ARBA" id="ARBA00025933"/>
    </source>
</evidence>
<organism evidence="10 11">
    <name type="scientific">Humisphaera borealis</name>
    <dbReference type="NCBI Taxonomy" id="2807512"/>
    <lineage>
        <taxon>Bacteria</taxon>
        <taxon>Pseudomonadati</taxon>
        <taxon>Planctomycetota</taxon>
        <taxon>Phycisphaerae</taxon>
        <taxon>Tepidisphaerales</taxon>
        <taxon>Tepidisphaeraceae</taxon>
        <taxon>Humisphaera</taxon>
    </lineage>
</organism>
<feature type="region of interest" description="Disordered" evidence="7">
    <location>
        <begin position="51"/>
        <end position="84"/>
    </location>
</feature>
<evidence type="ECO:0000256" key="1">
    <source>
        <dbReference type="ARBA" id="ARBA00004117"/>
    </source>
</evidence>
<evidence type="ECO:0000256" key="3">
    <source>
        <dbReference type="ARBA" id="ARBA00017941"/>
    </source>
</evidence>
<dbReference type="AlphaFoldDB" id="A0A7M2WX33"/>
<evidence type="ECO:0000259" key="8">
    <source>
        <dbReference type="Pfam" id="PF00460"/>
    </source>
</evidence>
<keyword evidence="10" id="KW-0969">Cilium</keyword>
<keyword evidence="4 6" id="KW-0975">Bacterial flagellum</keyword>
<sequence length="135" mass="14742">MFDVLDMGASGLKAQRTRLDVIAQNILNADTTRSADGKVEPYRRKFATLVSGRSAGEPNKPGVHVGKVESDKAPYVPKFEPGHPDADKNGMVMYPNVDLSVEFVNAIEASRAYEANVNLMDVTKQMMSSTLRLIA</sequence>
<dbReference type="PANTHER" id="PTHR30435:SF2">
    <property type="entry name" value="FLAGELLAR BASAL-BODY ROD PROTEIN FLGC"/>
    <property type="match status" value="1"/>
</dbReference>
<dbReference type="InterPro" id="IPR001444">
    <property type="entry name" value="Flag_bb_rod_N"/>
</dbReference>
<dbReference type="InterPro" id="IPR010930">
    <property type="entry name" value="Flg_bb/hook_C_dom"/>
</dbReference>
<accession>A0A7M2WX33</accession>
<dbReference type="EMBL" id="CP063458">
    <property type="protein sequence ID" value="QOV89904.1"/>
    <property type="molecule type" value="Genomic_DNA"/>
</dbReference>
<evidence type="ECO:0000256" key="2">
    <source>
        <dbReference type="ARBA" id="ARBA00009677"/>
    </source>
</evidence>
<evidence type="ECO:0000259" key="9">
    <source>
        <dbReference type="Pfam" id="PF06429"/>
    </source>
</evidence>